<feature type="chain" id="PRO_5020032027" evidence="1">
    <location>
        <begin position="20"/>
        <end position="100"/>
    </location>
</feature>
<evidence type="ECO:0000256" key="1">
    <source>
        <dbReference type="SAM" id="SignalP"/>
    </source>
</evidence>
<dbReference type="AlphaFoldDB" id="A0A4D5R8X7"/>
<name>A0A4D5R8X7_SCOVI</name>
<protein>
    <submittedName>
        <fullName evidence="2">Venom protein</fullName>
    </submittedName>
</protein>
<keyword evidence="1" id="KW-0732">Signal</keyword>
<proteinExistence type="predicted"/>
<reference evidence="2" key="1">
    <citation type="journal article" date="2018" name="Toxicon">
        <title>Venom-gland transcriptomics and venom proteomics of the giant Florida blue centipede, Scolopendra viridis.</title>
        <authorList>
            <person name="Ward M.J."/>
            <person name="Rokyta D.R."/>
        </authorList>
    </citation>
    <scope>NUCLEOTIDE SEQUENCE</scope>
    <source>
        <tissue evidence="2">Venom gland</tissue>
    </source>
</reference>
<feature type="signal peptide" evidence="1">
    <location>
        <begin position="1"/>
        <end position="19"/>
    </location>
</feature>
<accession>A0A4D5R8X7</accession>
<sequence>MQLLLTLFVFVSVTATSVAFVCPPNACKQAKCPKILNCESGRVIPEGGVCGCCPTCITFADEGEPCVSIRMGTPNSRECKPGTRCNFIKNVCESINDISP</sequence>
<dbReference type="EMBL" id="GGNE01000054">
    <property type="protein sequence ID" value="MIC88595.1"/>
    <property type="molecule type" value="Transcribed_RNA"/>
</dbReference>
<evidence type="ECO:0000313" key="2">
    <source>
        <dbReference type="EMBL" id="MIC88595.1"/>
    </source>
</evidence>
<organism evidence="2">
    <name type="scientific">Scolopendra viridis</name>
    <name type="common">Giant centipede</name>
    <dbReference type="NCBI Taxonomy" id="118503"/>
    <lineage>
        <taxon>Eukaryota</taxon>
        <taxon>Metazoa</taxon>
        <taxon>Ecdysozoa</taxon>
        <taxon>Arthropoda</taxon>
        <taxon>Myriapoda</taxon>
        <taxon>Chilopoda</taxon>
        <taxon>Pleurostigmophora</taxon>
        <taxon>Scolopendromorpha</taxon>
        <taxon>Scolopendridae</taxon>
        <taxon>Scolopendra</taxon>
    </lineage>
</organism>